<keyword evidence="1" id="KW-0472">Membrane</keyword>
<sequence>MQDNGPKNLSQLVAEGYNFQIEDYIKQGWQVFRENTALFITTTFFYLFVLVVIAIIDQSFVTENQGGSSGLSGLLQFFIRIPLEAGFYIIALKTFQGQARSFNDFFKGFERYFQLVAGGLVSAIFIIIGIILCVIPGIYLAVSYTLVIPLIVDRKLSFWEAMETSRQLVTKNWFSWFSLSICVVVINILGVLACGFGVLVSLPLSYGIWIAAYKDVVGLKYGNIQDT</sequence>
<dbReference type="PANTHER" id="PTHR40076">
    <property type="entry name" value="MEMBRANE PROTEIN-RELATED"/>
    <property type="match status" value="1"/>
</dbReference>
<keyword evidence="1" id="KW-1133">Transmembrane helix</keyword>
<evidence type="ECO:0000256" key="1">
    <source>
        <dbReference type="SAM" id="Phobius"/>
    </source>
</evidence>
<reference evidence="2 3" key="1">
    <citation type="submission" date="2021-08" db="EMBL/GenBank/DDBJ databases">
        <title>Draft genome sequence of Spirulina subsalsa with high tolerance to salinity and hype-accumulation of phycocyanin.</title>
        <authorList>
            <person name="Pei H."/>
            <person name="Jiang L."/>
        </authorList>
    </citation>
    <scope>NUCLEOTIDE SEQUENCE [LARGE SCALE GENOMIC DNA]</scope>
    <source>
        <strain evidence="2 3">FACHB-351</strain>
    </source>
</reference>
<dbReference type="PANTHER" id="PTHR40076:SF1">
    <property type="entry name" value="MEMBRANE PROTEIN"/>
    <property type="match status" value="1"/>
</dbReference>
<dbReference type="InterPro" id="IPR010380">
    <property type="entry name" value="DUF975"/>
</dbReference>
<evidence type="ECO:0008006" key="4">
    <source>
        <dbReference type="Google" id="ProtNLM"/>
    </source>
</evidence>
<feature type="transmembrane region" description="Helical" evidence="1">
    <location>
        <begin position="137"/>
        <end position="152"/>
    </location>
</feature>
<name>A0ABT3L164_9CYAN</name>
<feature type="transmembrane region" description="Helical" evidence="1">
    <location>
        <begin position="68"/>
        <end position="91"/>
    </location>
</feature>
<evidence type="ECO:0000313" key="2">
    <source>
        <dbReference type="EMBL" id="MCW6035240.1"/>
    </source>
</evidence>
<feature type="transmembrane region" description="Helical" evidence="1">
    <location>
        <begin position="36"/>
        <end position="56"/>
    </location>
</feature>
<keyword evidence="1" id="KW-0812">Transmembrane</keyword>
<accession>A0ABT3L164</accession>
<proteinExistence type="predicted"/>
<feature type="transmembrane region" description="Helical" evidence="1">
    <location>
        <begin position="173"/>
        <end position="199"/>
    </location>
</feature>
<keyword evidence="3" id="KW-1185">Reference proteome</keyword>
<dbReference type="EMBL" id="JAIHOM010000009">
    <property type="protein sequence ID" value="MCW6035240.1"/>
    <property type="molecule type" value="Genomic_DNA"/>
</dbReference>
<comment type="caution">
    <text evidence="2">The sequence shown here is derived from an EMBL/GenBank/DDBJ whole genome shotgun (WGS) entry which is preliminary data.</text>
</comment>
<dbReference type="Proteomes" id="UP001526426">
    <property type="component" value="Unassembled WGS sequence"/>
</dbReference>
<organism evidence="2 3">
    <name type="scientific">Spirulina subsalsa FACHB-351</name>
    <dbReference type="NCBI Taxonomy" id="234711"/>
    <lineage>
        <taxon>Bacteria</taxon>
        <taxon>Bacillati</taxon>
        <taxon>Cyanobacteriota</taxon>
        <taxon>Cyanophyceae</taxon>
        <taxon>Spirulinales</taxon>
        <taxon>Spirulinaceae</taxon>
        <taxon>Spirulina</taxon>
    </lineage>
</organism>
<gene>
    <name evidence="2" type="ORF">K4A83_02995</name>
</gene>
<feature type="transmembrane region" description="Helical" evidence="1">
    <location>
        <begin position="112"/>
        <end position="131"/>
    </location>
</feature>
<protein>
    <recommendedName>
        <fullName evidence="4">Glycerophosphoryl diester phosphodiesterase membrane domain-containing protein</fullName>
    </recommendedName>
</protein>
<dbReference type="RefSeq" id="WP_265262910.1">
    <property type="nucleotide sequence ID" value="NZ_JAIHOM010000009.1"/>
</dbReference>
<evidence type="ECO:0000313" key="3">
    <source>
        <dbReference type="Proteomes" id="UP001526426"/>
    </source>
</evidence>